<dbReference type="EMBL" id="JALJOT010000015">
    <property type="protein sequence ID" value="KAK9902664.1"/>
    <property type="molecule type" value="Genomic_DNA"/>
</dbReference>
<gene>
    <name evidence="1" type="ORF">WJX75_001875</name>
</gene>
<reference evidence="1 2" key="1">
    <citation type="journal article" date="2024" name="Nat. Commun.">
        <title>Phylogenomics reveals the evolutionary origins of lichenization in chlorophyte algae.</title>
        <authorList>
            <person name="Puginier C."/>
            <person name="Libourel C."/>
            <person name="Otte J."/>
            <person name="Skaloud P."/>
            <person name="Haon M."/>
            <person name="Grisel S."/>
            <person name="Petersen M."/>
            <person name="Berrin J.G."/>
            <person name="Delaux P.M."/>
            <person name="Dal Grande F."/>
            <person name="Keller J."/>
        </authorList>
    </citation>
    <scope>NUCLEOTIDE SEQUENCE [LARGE SCALE GENOMIC DNA]</scope>
    <source>
        <strain evidence="1 2">SAG 216-7</strain>
    </source>
</reference>
<proteinExistence type="predicted"/>
<accession>A0ABR2YCR4</accession>
<dbReference type="Proteomes" id="UP001491310">
    <property type="component" value="Unassembled WGS sequence"/>
</dbReference>
<evidence type="ECO:0000313" key="1">
    <source>
        <dbReference type="EMBL" id="KAK9902664.1"/>
    </source>
</evidence>
<keyword evidence="2" id="KW-1185">Reference proteome</keyword>
<name>A0ABR2YCR4_9CHLO</name>
<comment type="caution">
    <text evidence="1">The sequence shown here is derived from an EMBL/GenBank/DDBJ whole genome shotgun (WGS) entry which is preliminary data.</text>
</comment>
<protein>
    <submittedName>
        <fullName evidence="1">Uncharacterized protein</fullName>
    </submittedName>
</protein>
<evidence type="ECO:0000313" key="2">
    <source>
        <dbReference type="Proteomes" id="UP001491310"/>
    </source>
</evidence>
<organism evidence="1 2">
    <name type="scientific">Coccomyxa subellipsoidea</name>
    <dbReference type="NCBI Taxonomy" id="248742"/>
    <lineage>
        <taxon>Eukaryota</taxon>
        <taxon>Viridiplantae</taxon>
        <taxon>Chlorophyta</taxon>
        <taxon>core chlorophytes</taxon>
        <taxon>Trebouxiophyceae</taxon>
        <taxon>Trebouxiophyceae incertae sedis</taxon>
        <taxon>Coccomyxaceae</taxon>
        <taxon>Coccomyxa</taxon>
    </lineage>
</organism>
<sequence length="67" mass="7515">MPEAEDFPLLTTLVIQVNCCTWCRCGRTNGIKHGRSAQPGNCMRFPGPPNSGRLCTRMRRSCQNRSC</sequence>